<sequence>MEQQFRMGNDAQNEPSPAQGAPAEVWLEIFDHVPNSADLTGIASSCKRFRDLSIRARHRDLVWRTPEQVADDLPVWDTCLNMEPHVRSLVLGITQYRAGPGDIIDLDGSRSFGKLVGQPRFETYASPQLHAAVLGKLDRFANIASMTFTNMSIKDTHFKLIHSLLKLSELTIERCAFEARNVDQMDHTRLPIKDLTMLGVRRFRNYRDNLPNQPDDDISYPLSLCAAQGLKSLTIDSSADVFRGVFNAWDAHARGWTIPRTLEHIYVLKKRPPVSSENQQHPAQVGLAESTFPDTRLYHFCVQARSLKTIVTPIFVPNQTTIAPELLPPSLERFAAPLETAQLIAAVRDVEALGLIRCGVSAREGIIALANVAAYRSGLKMLLLDCKGWDYELVPAVAQLFKELRRLKIVFDGPGPTEDFLVALAPDHLVKLRELHTLELYELPRNGSYVPEHPMHLFDDSFESIEEELRNLIIPWNRYCPNLRKVQLHAGYVMTRGFEGAAWCIERVHCLESKEDLDF</sequence>
<protein>
    <recommendedName>
        <fullName evidence="3">F-box domain-containing protein</fullName>
    </recommendedName>
</protein>
<dbReference type="STRING" id="114155.A0A4Q9PRW3"/>
<organism evidence="1 2">
    <name type="scientific">Dichomitus squalens</name>
    <dbReference type="NCBI Taxonomy" id="114155"/>
    <lineage>
        <taxon>Eukaryota</taxon>
        <taxon>Fungi</taxon>
        <taxon>Dikarya</taxon>
        <taxon>Basidiomycota</taxon>
        <taxon>Agaricomycotina</taxon>
        <taxon>Agaricomycetes</taxon>
        <taxon>Polyporales</taxon>
        <taxon>Polyporaceae</taxon>
        <taxon>Dichomitus</taxon>
    </lineage>
</organism>
<evidence type="ECO:0008006" key="3">
    <source>
        <dbReference type="Google" id="ProtNLM"/>
    </source>
</evidence>
<dbReference type="EMBL" id="ML145141">
    <property type="protein sequence ID" value="TBU57136.1"/>
    <property type="molecule type" value="Genomic_DNA"/>
</dbReference>
<dbReference type="Gene3D" id="3.80.10.10">
    <property type="entry name" value="Ribonuclease Inhibitor"/>
    <property type="match status" value="1"/>
</dbReference>
<gene>
    <name evidence="1" type="ORF">BD310DRAFT_853720</name>
</gene>
<dbReference type="AlphaFoldDB" id="A0A4Q9PRW3"/>
<keyword evidence="2" id="KW-1185">Reference proteome</keyword>
<evidence type="ECO:0000313" key="1">
    <source>
        <dbReference type="EMBL" id="TBU57136.1"/>
    </source>
</evidence>
<evidence type="ECO:0000313" key="2">
    <source>
        <dbReference type="Proteomes" id="UP000292082"/>
    </source>
</evidence>
<reference evidence="1 2" key="1">
    <citation type="submission" date="2019-01" db="EMBL/GenBank/DDBJ databases">
        <title>Draft genome sequences of three monokaryotic isolates of the white-rot basidiomycete fungus Dichomitus squalens.</title>
        <authorList>
            <consortium name="DOE Joint Genome Institute"/>
            <person name="Lopez S.C."/>
            <person name="Andreopoulos B."/>
            <person name="Pangilinan J."/>
            <person name="Lipzen A."/>
            <person name="Riley R."/>
            <person name="Ahrendt S."/>
            <person name="Ng V."/>
            <person name="Barry K."/>
            <person name="Daum C."/>
            <person name="Grigoriev I.V."/>
            <person name="Hilden K.S."/>
            <person name="Makela M.R."/>
            <person name="de Vries R.P."/>
        </authorList>
    </citation>
    <scope>NUCLEOTIDE SEQUENCE [LARGE SCALE GENOMIC DNA]</scope>
    <source>
        <strain evidence="1 2">CBS 464.89</strain>
    </source>
</reference>
<dbReference type="InterPro" id="IPR032675">
    <property type="entry name" value="LRR_dom_sf"/>
</dbReference>
<proteinExistence type="predicted"/>
<name>A0A4Q9PRW3_9APHY</name>
<accession>A0A4Q9PRW3</accession>
<dbReference type="Proteomes" id="UP000292082">
    <property type="component" value="Unassembled WGS sequence"/>
</dbReference>